<gene>
    <name evidence="2" type="ORF">GCM10022229_24320</name>
</gene>
<keyword evidence="1" id="KW-0812">Transmembrane</keyword>
<evidence type="ECO:0000313" key="3">
    <source>
        <dbReference type="Proteomes" id="UP001501727"/>
    </source>
</evidence>
<feature type="transmembrane region" description="Helical" evidence="1">
    <location>
        <begin position="41"/>
        <end position="60"/>
    </location>
</feature>
<feature type="transmembrane region" description="Helical" evidence="1">
    <location>
        <begin position="67"/>
        <end position="88"/>
    </location>
</feature>
<dbReference type="Proteomes" id="UP001501727">
    <property type="component" value="Unassembled WGS sequence"/>
</dbReference>
<evidence type="ECO:0000313" key="2">
    <source>
        <dbReference type="EMBL" id="GAA3929761.1"/>
    </source>
</evidence>
<comment type="caution">
    <text evidence="2">The sequence shown here is derived from an EMBL/GenBank/DDBJ whole genome shotgun (WGS) entry which is preliminary data.</text>
</comment>
<dbReference type="RefSeq" id="WP_344760255.1">
    <property type="nucleotide sequence ID" value="NZ_BAAAZU010000024.1"/>
</dbReference>
<protein>
    <recommendedName>
        <fullName evidence="4">SPW repeat-containing protein</fullName>
    </recommendedName>
</protein>
<organism evidence="2 3">
    <name type="scientific">Luteimonas lutimaris</name>
    <dbReference type="NCBI Taxonomy" id="698645"/>
    <lineage>
        <taxon>Bacteria</taxon>
        <taxon>Pseudomonadati</taxon>
        <taxon>Pseudomonadota</taxon>
        <taxon>Gammaproteobacteria</taxon>
        <taxon>Lysobacterales</taxon>
        <taxon>Lysobacteraceae</taxon>
        <taxon>Luteimonas</taxon>
    </lineage>
</organism>
<feature type="transmembrane region" description="Helical" evidence="1">
    <location>
        <begin position="100"/>
        <end position="122"/>
    </location>
</feature>
<name>A0ABP7MT54_9GAMM</name>
<keyword evidence="1" id="KW-0472">Membrane</keyword>
<reference evidence="3" key="1">
    <citation type="journal article" date="2019" name="Int. J. Syst. Evol. Microbiol.">
        <title>The Global Catalogue of Microorganisms (GCM) 10K type strain sequencing project: providing services to taxonomists for standard genome sequencing and annotation.</title>
        <authorList>
            <consortium name="The Broad Institute Genomics Platform"/>
            <consortium name="The Broad Institute Genome Sequencing Center for Infectious Disease"/>
            <person name="Wu L."/>
            <person name="Ma J."/>
        </authorList>
    </citation>
    <scope>NUCLEOTIDE SEQUENCE [LARGE SCALE GENOMIC DNA]</scope>
    <source>
        <strain evidence="3">JCM 16916</strain>
    </source>
</reference>
<proteinExistence type="predicted"/>
<keyword evidence="1" id="KW-1133">Transmembrane helix</keyword>
<evidence type="ECO:0008006" key="4">
    <source>
        <dbReference type="Google" id="ProtNLM"/>
    </source>
</evidence>
<evidence type="ECO:0000256" key="1">
    <source>
        <dbReference type="SAM" id="Phobius"/>
    </source>
</evidence>
<sequence>MTTKSASVVALMALATFAIFSLVVGAPYLESRLPGGLPLGNVLAALVPCAMAGAAVVLSLRGTVLRAASLASLVGAVLWLPGSVALAGNPELNFGGERGSVWLALTIGVAAGSASTLLWALAASVPARIRGTNAA</sequence>
<accession>A0ABP7MT54</accession>
<keyword evidence="3" id="KW-1185">Reference proteome</keyword>
<dbReference type="EMBL" id="BAAAZU010000024">
    <property type="protein sequence ID" value="GAA3929761.1"/>
    <property type="molecule type" value="Genomic_DNA"/>
</dbReference>